<reference evidence="1" key="1">
    <citation type="journal article" date="2021" name="Nat. Commun.">
        <title>Genetic determinants of endophytism in the Arabidopsis root mycobiome.</title>
        <authorList>
            <person name="Mesny F."/>
            <person name="Miyauchi S."/>
            <person name="Thiergart T."/>
            <person name="Pickel B."/>
            <person name="Atanasova L."/>
            <person name="Karlsson M."/>
            <person name="Huettel B."/>
            <person name="Barry K.W."/>
            <person name="Haridas S."/>
            <person name="Chen C."/>
            <person name="Bauer D."/>
            <person name="Andreopoulos W."/>
            <person name="Pangilinan J."/>
            <person name="LaButti K."/>
            <person name="Riley R."/>
            <person name="Lipzen A."/>
            <person name="Clum A."/>
            <person name="Drula E."/>
            <person name="Henrissat B."/>
            <person name="Kohler A."/>
            <person name="Grigoriev I.V."/>
            <person name="Martin F.M."/>
            <person name="Hacquard S."/>
        </authorList>
    </citation>
    <scope>NUCLEOTIDE SEQUENCE</scope>
    <source>
        <strain evidence="1">MPI-SDFR-AT-0120</strain>
    </source>
</reference>
<name>A0A8K0W1J5_9PLEO</name>
<proteinExistence type="predicted"/>
<dbReference type="AlphaFoldDB" id="A0A8K0W1J5"/>
<gene>
    <name evidence="1" type="ORF">FB567DRAFT_618132</name>
</gene>
<organism evidence="1 2">
    <name type="scientific">Paraphoma chrysanthemicola</name>
    <dbReference type="NCBI Taxonomy" id="798071"/>
    <lineage>
        <taxon>Eukaryota</taxon>
        <taxon>Fungi</taxon>
        <taxon>Dikarya</taxon>
        <taxon>Ascomycota</taxon>
        <taxon>Pezizomycotina</taxon>
        <taxon>Dothideomycetes</taxon>
        <taxon>Pleosporomycetidae</taxon>
        <taxon>Pleosporales</taxon>
        <taxon>Pleosporineae</taxon>
        <taxon>Phaeosphaeriaceae</taxon>
        <taxon>Paraphoma</taxon>
    </lineage>
</organism>
<dbReference type="EMBL" id="JAGMVJ010000005">
    <property type="protein sequence ID" value="KAH7090614.1"/>
    <property type="molecule type" value="Genomic_DNA"/>
</dbReference>
<dbReference type="Proteomes" id="UP000813461">
    <property type="component" value="Unassembled WGS sequence"/>
</dbReference>
<accession>A0A8K0W1J5</accession>
<keyword evidence="2" id="KW-1185">Reference proteome</keyword>
<comment type="caution">
    <text evidence="1">The sequence shown here is derived from an EMBL/GenBank/DDBJ whole genome shotgun (WGS) entry which is preliminary data.</text>
</comment>
<sequence length="209" mass="23702">MAAVLAAVLQSNIPGLEPELTERLIPKHEPYGQAIVITVEERGDKLQSCYVDYFNAWKDAFRGQKLKDVSQGDTPPERVNRIKFDSTLSFLMTRARYLSIDFSKLAIVMRRICERDPSLKNNESDLSPLVPYSITPIDVHTDILCDRPTVGLPMPPFVHLPLQQDAAELGRRIRQASTDNKIVSTECIQERFTICCDRSLLPLSKVCHY</sequence>
<protein>
    <submittedName>
        <fullName evidence="1">Uncharacterized protein</fullName>
    </submittedName>
</protein>
<evidence type="ECO:0000313" key="1">
    <source>
        <dbReference type="EMBL" id="KAH7090614.1"/>
    </source>
</evidence>
<evidence type="ECO:0000313" key="2">
    <source>
        <dbReference type="Proteomes" id="UP000813461"/>
    </source>
</evidence>